<dbReference type="PANTHER" id="PTHR37574">
    <property type="entry name" value="LIPASE B"/>
    <property type="match status" value="1"/>
</dbReference>
<evidence type="ECO:0000259" key="2">
    <source>
        <dbReference type="Pfam" id="PF00561"/>
    </source>
</evidence>
<accession>A0AAE4NK06</accession>
<dbReference type="GO" id="GO:0016787">
    <property type="term" value="F:hydrolase activity"/>
    <property type="evidence" value="ECO:0007669"/>
    <property type="project" value="UniProtKB-KW"/>
</dbReference>
<dbReference type="AlphaFoldDB" id="A0AAE4NK06"/>
<reference evidence="3" key="1">
    <citation type="submission" date="2023-08" db="EMBL/GenBank/DDBJ databases">
        <title>Genomic characterization of the C. tuberculostearicum species complex, a ubiquitous member of the human skin microbiome.</title>
        <authorList>
            <person name="Ahmed N."/>
            <person name="Deming C."/>
            <person name="Conlan S."/>
            <person name="Segre J."/>
        </authorList>
    </citation>
    <scope>NUCLEOTIDE SEQUENCE</scope>
    <source>
        <strain evidence="3">CTNIH22</strain>
    </source>
</reference>
<keyword evidence="1" id="KW-0732">Signal</keyword>
<proteinExistence type="predicted"/>
<name>A0AAE4NK06_9CORY</name>
<organism evidence="3 4">
    <name type="scientific">Corynebacterium tuberculostearicum</name>
    <dbReference type="NCBI Taxonomy" id="38304"/>
    <lineage>
        <taxon>Bacteria</taxon>
        <taxon>Bacillati</taxon>
        <taxon>Actinomycetota</taxon>
        <taxon>Actinomycetes</taxon>
        <taxon>Mycobacteriales</taxon>
        <taxon>Corynebacteriaceae</taxon>
        <taxon>Corynebacterium</taxon>
    </lineage>
</organism>
<dbReference type="InterPro" id="IPR053228">
    <property type="entry name" value="Stereospecific_Lipase"/>
</dbReference>
<evidence type="ECO:0000313" key="4">
    <source>
        <dbReference type="Proteomes" id="UP001185706"/>
    </source>
</evidence>
<gene>
    <name evidence="3" type="ORF">RAE03_02425</name>
</gene>
<dbReference type="Pfam" id="PF00561">
    <property type="entry name" value="Abhydrolase_1"/>
    <property type="match status" value="1"/>
</dbReference>
<keyword evidence="3" id="KW-0378">Hydrolase</keyword>
<dbReference type="InterPro" id="IPR029058">
    <property type="entry name" value="AB_hydrolase_fold"/>
</dbReference>
<evidence type="ECO:0000313" key="3">
    <source>
        <dbReference type="EMBL" id="MDV2418638.1"/>
    </source>
</evidence>
<dbReference type="RefSeq" id="WP_316993078.1">
    <property type="nucleotide sequence ID" value="NZ_JAVBIB010000003.1"/>
</dbReference>
<dbReference type="SUPFAM" id="SSF53474">
    <property type="entry name" value="alpha/beta-Hydrolases"/>
    <property type="match status" value="1"/>
</dbReference>
<feature type="signal peptide" evidence="1">
    <location>
        <begin position="1"/>
        <end position="23"/>
    </location>
</feature>
<sequence>MSKLIVTALVAAALGFSIPVAHADEPQWESSVPSSFGINDPSCMPSGDITEPVVLLHGTSNNASVWGNLVHLLQDQGACVWAFDYGADDVTLQNMIPSVKAIADLDDSAAEIADQVDYVREVTGSDKVNLVGHSQGGMHIKTYTQMYEGAAHVSHAVALGGNFHGTTLNGQGEALSKFIAFAPHLAAFLASTAGIQQVVGSEFMQRLNALPDTAPSVLYTSIYSPGDTTVTPISSSQLALVDGADVVNLDLGEVCSVTPRHDKLPTDRTVLSQVIFGLKRSPGEVPDPATCASDEASVVGS</sequence>
<dbReference type="InterPro" id="IPR000073">
    <property type="entry name" value="AB_hydrolase_1"/>
</dbReference>
<evidence type="ECO:0000256" key="1">
    <source>
        <dbReference type="SAM" id="SignalP"/>
    </source>
</evidence>
<feature type="domain" description="AB hydrolase-1" evidence="2">
    <location>
        <begin position="52"/>
        <end position="166"/>
    </location>
</feature>
<dbReference type="Proteomes" id="UP001185706">
    <property type="component" value="Unassembled WGS sequence"/>
</dbReference>
<dbReference type="EMBL" id="JAVBIB010000003">
    <property type="protein sequence ID" value="MDV2418638.1"/>
    <property type="molecule type" value="Genomic_DNA"/>
</dbReference>
<dbReference type="Gene3D" id="3.40.50.1820">
    <property type="entry name" value="alpha/beta hydrolase"/>
    <property type="match status" value="1"/>
</dbReference>
<dbReference type="PANTHER" id="PTHR37574:SF1">
    <property type="entry name" value="LIPASE B"/>
    <property type="match status" value="1"/>
</dbReference>
<protein>
    <submittedName>
        <fullName evidence="3">Alpha/beta fold hydrolase</fullName>
    </submittedName>
</protein>
<comment type="caution">
    <text evidence="3">The sequence shown here is derived from an EMBL/GenBank/DDBJ whole genome shotgun (WGS) entry which is preliminary data.</text>
</comment>
<feature type="chain" id="PRO_5042030124" evidence="1">
    <location>
        <begin position="24"/>
        <end position="301"/>
    </location>
</feature>